<dbReference type="PANTHER" id="PTHR43684:SF12">
    <property type="entry name" value="ENOYL-COA ISOMERASE"/>
    <property type="match status" value="1"/>
</dbReference>
<protein>
    <submittedName>
        <fullName evidence="2">Aste57867_24708 protein</fullName>
    </submittedName>
</protein>
<dbReference type="PANTHER" id="PTHR43684">
    <property type="match status" value="1"/>
</dbReference>
<evidence type="ECO:0000313" key="3">
    <source>
        <dbReference type="Proteomes" id="UP000332933"/>
    </source>
</evidence>
<sequence length="280" mass="30183">MPSSSPIAPVLPSASHVVGWYADASKKVGVMKINRPRKKNCLSTQTYNELTEHLLYFENDPDILAVVLTSDGDEYFTSGTDVSEGIAGSAVPSAGAPRTFMGTIVSFSKILIAAVNGHAIGIGVTLLMYCDFVYSVPHATFRTPFMALGIVPEFGSSVTFPALLGKTAANDLLLRSKTFDMDRAVRCGLVSDVVPTAGFLDAVVRIAVDIANQLNAHASLLLFKQQLNKLGPLTKQQVLFAIDSEYEVMDRRVRNGEFAPLGMAYLAQLHADKVAKKSKL</sequence>
<proteinExistence type="predicted"/>
<dbReference type="InterPro" id="IPR001753">
    <property type="entry name" value="Enoyl-CoA_hydra/iso"/>
</dbReference>
<dbReference type="SUPFAM" id="SSF52096">
    <property type="entry name" value="ClpP/crotonase"/>
    <property type="match status" value="1"/>
</dbReference>
<dbReference type="EMBL" id="CAADRA010007460">
    <property type="protein sequence ID" value="VFU01345.1"/>
    <property type="molecule type" value="Genomic_DNA"/>
</dbReference>
<evidence type="ECO:0000313" key="1">
    <source>
        <dbReference type="EMBL" id="KAF0683276.1"/>
    </source>
</evidence>
<evidence type="ECO:0000313" key="2">
    <source>
        <dbReference type="EMBL" id="VFU01345.1"/>
    </source>
</evidence>
<dbReference type="OrthoDB" id="409763at2759"/>
<dbReference type="CDD" id="cd06558">
    <property type="entry name" value="crotonase-like"/>
    <property type="match status" value="1"/>
</dbReference>
<dbReference type="InterPro" id="IPR029045">
    <property type="entry name" value="ClpP/crotonase-like_dom_sf"/>
</dbReference>
<organism evidence="2 3">
    <name type="scientific">Aphanomyces stellatus</name>
    <dbReference type="NCBI Taxonomy" id="120398"/>
    <lineage>
        <taxon>Eukaryota</taxon>
        <taxon>Sar</taxon>
        <taxon>Stramenopiles</taxon>
        <taxon>Oomycota</taxon>
        <taxon>Saprolegniomycetes</taxon>
        <taxon>Saprolegniales</taxon>
        <taxon>Verrucalvaceae</taxon>
        <taxon>Aphanomyces</taxon>
    </lineage>
</organism>
<dbReference type="Pfam" id="PF00378">
    <property type="entry name" value="ECH_1"/>
    <property type="match status" value="1"/>
</dbReference>
<dbReference type="InterPro" id="IPR051053">
    <property type="entry name" value="ECH/Chromodomain_protein"/>
</dbReference>
<keyword evidence="3" id="KW-1185">Reference proteome</keyword>
<reference evidence="1" key="2">
    <citation type="submission" date="2019-06" db="EMBL/GenBank/DDBJ databases">
        <title>Genomics analysis of Aphanomyces spp. identifies a new class of oomycete effector associated with host adaptation.</title>
        <authorList>
            <person name="Gaulin E."/>
        </authorList>
    </citation>
    <scope>NUCLEOTIDE SEQUENCE</scope>
    <source>
        <strain evidence="1">CBS 578.67</strain>
    </source>
</reference>
<accession>A0A485LR54</accession>
<gene>
    <name evidence="2" type="primary">Aste57867_24708</name>
    <name evidence="1" type="ORF">As57867_024630</name>
    <name evidence="2" type="ORF">ASTE57867_24708</name>
</gene>
<dbReference type="EMBL" id="VJMH01007434">
    <property type="protein sequence ID" value="KAF0683276.1"/>
    <property type="molecule type" value="Genomic_DNA"/>
</dbReference>
<dbReference type="Gene3D" id="3.90.226.10">
    <property type="entry name" value="2-enoyl-CoA Hydratase, Chain A, domain 1"/>
    <property type="match status" value="1"/>
</dbReference>
<name>A0A485LR54_9STRA</name>
<dbReference type="AlphaFoldDB" id="A0A485LR54"/>
<dbReference type="Proteomes" id="UP000332933">
    <property type="component" value="Unassembled WGS sequence"/>
</dbReference>
<reference evidence="2 3" key="1">
    <citation type="submission" date="2019-03" db="EMBL/GenBank/DDBJ databases">
        <authorList>
            <person name="Gaulin E."/>
            <person name="Dumas B."/>
        </authorList>
    </citation>
    <scope>NUCLEOTIDE SEQUENCE [LARGE SCALE GENOMIC DNA]</scope>
    <source>
        <strain evidence="2">CBS 568.67</strain>
    </source>
</reference>